<keyword evidence="2" id="KW-1185">Reference proteome</keyword>
<protein>
    <recommendedName>
        <fullName evidence="3">Condensation domain-containing protein</fullName>
    </recommendedName>
</protein>
<dbReference type="SUPFAM" id="SSF52777">
    <property type="entry name" value="CoA-dependent acyltransferases"/>
    <property type="match status" value="2"/>
</dbReference>
<evidence type="ECO:0008006" key="3">
    <source>
        <dbReference type="Google" id="ProtNLM"/>
    </source>
</evidence>
<dbReference type="RefSeq" id="WP_008738376.1">
    <property type="nucleotide sequence ID" value="NZ_CP004387.1"/>
</dbReference>
<dbReference type="Proteomes" id="UP000006764">
    <property type="component" value="Chromosome"/>
</dbReference>
<dbReference type="AlphaFoldDB" id="A0A0B4XGQ2"/>
<evidence type="ECO:0000313" key="1">
    <source>
        <dbReference type="EMBL" id="AJD47289.1"/>
    </source>
</evidence>
<reference evidence="1 2" key="1">
    <citation type="journal article" date="2012" name="J. Bacteriol.">
        <title>Genome sequence of an alkane-degrading bacterium, Alcanivorax pacificus type strain W11-5, isolated from deep sea sediment.</title>
        <authorList>
            <person name="Lai Q."/>
            <person name="Shao Z."/>
        </authorList>
    </citation>
    <scope>NUCLEOTIDE SEQUENCE [LARGE SCALE GENOMIC DNA]</scope>
    <source>
        <strain evidence="1 2">W11-5</strain>
    </source>
</reference>
<dbReference type="KEGG" id="apac:S7S_04335"/>
<dbReference type="Gene3D" id="3.30.559.10">
    <property type="entry name" value="Chloramphenicol acetyltransferase-like domain"/>
    <property type="match status" value="1"/>
</dbReference>
<sequence length="442" mass="49308">MTTPLPKRFPLNLYDELLLHLDQPASPLGLQMEIRVSGHLDEERLIQAIRSAARKHPMSRVSLVPHAAGDTGYFWQLHDALEQVPLRIIQCCDEESLHEARSALHSLPIPLAEAPPFRCALAHCGERGDFFMINMNSTVSDHIGLYRFMLSVLRAYANISDPVSGQDFLTARRIGQEPDQNLLNDGISRLTRVMEMLGSTLNPPARIAGDGDEADQAGLGFMPVRFSAAQTRRLQTLRHGGATINDLLVTTLHTAIDRWNTDHGQSTGRISMVMPMNTRGDDWRDEIASNLCMWVNVVSRASEREDFDSLLAAITRQTSNLKESVTMAVLVDLMRELRALPAWIRQAVPALLPLTGNRIGSTTVLGNLGAIHSPLPADSELALSELWFSPPCRMPMGLSLGALTLDDHLHLSFRYHRQQFRRESAWAFAEVFLDILNQHQSP</sequence>
<dbReference type="InterPro" id="IPR023213">
    <property type="entry name" value="CAT-like_dom_sf"/>
</dbReference>
<dbReference type="HOGENOM" id="CLU_032049_0_0_6"/>
<organism evidence="1 2">
    <name type="scientific">Isoalcanivorax pacificus W11-5</name>
    <dbReference type="NCBI Taxonomy" id="391936"/>
    <lineage>
        <taxon>Bacteria</taxon>
        <taxon>Pseudomonadati</taxon>
        <taxon>Pseudomonadota</taxon>
        <taxon>Gammaproteobacteria</taxon>
        <taxon>Oceanospirillales</taxon>
        <taxon>Alcanivoracaceae</taxon>
        <taxon>Isoalcanivorax</taxon>
    </lineage>
</organism>
<accession>A0A0B4XGQ2</accession>
<proteinExistence type="predicted"/>
<dbReference type="OrthoDB" id="5487049at2"/>
<name>A0A0B4XGQ2_9GAMM</name>
<gene>
    <name evidence="1" type="ORF">S7S_04335</name>
</gene>
<dbReference type="STRING" id="391936.S7S_04335"/>
<evidence type="ECO:0000313" key="2">
    <source>
        <dbReference type="Proteomes" id="UP000006764"/>
    </source>
</evidence>
<dbReference type="EMBL" id="CP004387">
    <property type="protein sequence ID" value="AJD47289.1"/>
    <property type="molecule type" value="Genomic_DNA"/>
</dbReference>
<dbReference type="Gene3D" id="3.30.559.30">
    <property type="entry name" value="Nonribosomal peptide synthetase, condensation domain"/>
    <property type="match status" value="1"/>
</dbReference>